<sequence length="59" mass="6365">METAMTDVTYLAKARQSRDTTGTATASWTDTLREFVPGIDVIPALASAAVMILCLTQLF</sequence>
<reference evidence="1 2" key="1">
    <citation type="journal article" date="2010" name="BMC Genomics">
        <title>Metabolic flexibility revealed in the genome of the cyst-forming alpha-1 proteobacterium Rhodospirillum centenum.</title>
        <authorList>
            <person name="Lu Y.K."/>
            <person name="Marden J."/>
            <person name="Han M."/>
            <person name="Swingley W.D."/>
            <person name="Mastrian S.D."/>
            <person name="Chowdhury S.R."/>
            <person name="Hao J."/>
            <person name="Helmy T."/>
            <person name="Kim S."/>
            <person name="Kurdoglu A.A."/>
            <person name="Matthies H.J."/>
            <person name="Rollo D."/>
            <person name="Stothard P."/>
            <person name="Blankenship R.E."/>
            <person name="Bauer C.E."/>
            <person name="Touchman J.W."/>
        </authorList>
    </citation>
    <scope>NUCLEOTIDE SEQUENCE [LARGE SCALE GENOMIC DNA]</scope>
    <source>
        <strain evidence="2">ATCC 51521 / SW</strain>
    </source>
</reference>
<organism evidence="1 2">
    <name type="scientific">Rhodospirillum centenum (strain ATCC 51521 / SW)</name>
    <dbReference type="NCBI Taxonomy" id="414684"/>
    <lineage>
        <taxon>Bacteria</taxon>
        <taxon>Pseudomonadati</taxon>
        <taxon>Pseudomonadota</taxon>
        <taxon>Alphaproteobacteria</taxon>
        <taxon>Rhodospirillales</taxon>
        <taxon>Rhodospirillaceae</taxon>
        <taxon>Rhodospirillum</taxon>
    </lineage>
</organism>
<protein>
    <submittedName>
        <fullName evidence="1">Uncharacterized protein</fullName>
    </submittedName>
</protein>
<name>B6IXH4_RHOCS</name>
<dbReference type="HOGENOM" id="CLU_2957644_0_0_5"/>
<dbReference type="Proteomes" id="UP000001591">
    <property type="component" value="Chromosome"/>
</dbReference>
<dbReference type="EMBL" id="CP000613">
    <property type="protein sequence ID" value="ACJ00998.1"/>
    <property type="molecule type" value="Genomic_DNA"/>
</dbReference>
<keyword evidence="2" id="KW-1185">Reference proteome</keyword>
<dbReference type="STRING" id="414684.RC1_3649"/>
<accession>B6IXH4</accession>
<evidence type="ECO:0000313" key="2">
    <source>
        <dbReference type="Proteomes" id="UP000001591"/>
    </source>
</evidence>
<evidence type="ECO:0000313" key="1">
    <source>
        <dbReference type="EMBL" id="ACJ00998.1"/>
    </source>
</evidence>
<dbReference type="AlphaFoldDB" id="B6IXH4"/>
<gene>
    <name evidence="1" type="ordered locus">RC1_3649</name>
</gene>
<dbReference type="KEGG" id="rce:RC1_3649"/>
<proteinExistence type="predicted"/>